<dbReference type="Proteomes" id="UP000460298">
    <property type="component" value="Unassembled WGS sequence"/>
</dbReference>
<name>A0A833GX24_9LEPT</name>
<comment type="caution">
    <text evidence="1">The sequence shown here is derived from an EMBL/GenBank/DDBJ whole genome shotgun (WGS) entry which is preliminary data.</text>
</comment>
<proteinExistence type="predicted"/>
<accession>A0A833GX24</accession>
<protein>
    <submittedName>
        <fullName evidence="1">Uncharacterized protein</fullName>
    </submittedName>
</protein>
<dbReference type="AlphaFoldDB" id="A0A833GX24"/>
<sequence length="160" mass="17433">MTGKTVYTLILFASTLNACREPGHETHEAIPASMPAASISLVNFDTGKRLELIPLPESLPAGAPSDPLWLTADGNVKSWNIMQQCAPDQTGSWKLQNGVLIVHLLETHSNPVCMGQRAPFRTRTTHYSILELSCVYAESGRGEGQALPAEKVRFTVLCED</sequence>
<evidence type="ECO:0000313" key="2">
    <source>
        <dbReference type="Proteomes" id="UP000460298"/>
    </source>
</evidence>
<reference evidence="1 2" key="1">
    <citation type="submission" date="2019-10" db="EMBL/GenBank/DDBJ databases">
        <title>Extracellular Electron Transfer in a Candidatus Methanoperedens spp. Enrichment Culture.</title>
        <authorList>
            <person name="Berger S."/>
            <person name="Rangel Shaw D."/>
            <person name="Berben T."/>
            <person name="In 'T Zandt M."/>
            <person name="Frank J."/>
            <person name="Reimann J."/>
            <person name="Jetten M.S.M."/>
            <person name="Welte C.U."/>
        </authorList>
    </citation>
    <scope>NUCLEOTIDE SEQUENCE [LARGE SCALE GENOMIC DNA]</scope>
    <source>
        <strain evidence="1">SB12</strain>
    </source>
</reference>
<dbReference type="EMBL" id="WBUI01000047">
    <property type="protein sequence ID" value="KAB2928616.1"/>
    <property type="molecule type" value="Genomic_DNA"/>
</dbReference>
<evidence type="ECO:0000313" key="1">
    <source>
        <dbReference type="EMBL" id="KAB2928616.1"/>
    </source>
</evidence>
<organism evidence="1 2">
    <name type="scientific">Leptonema illini</name>
    <dbReference type="NCBI Taxonomy" id="183"/>
    <lineage>
        <taxon>Bacteria</taxon>
        <taxon>Pseudomonadati</taxon>
        <taxon>Spirochaetota</taxon>
        <taxon>Spirochaetia</taxon>
        <taxon>Leptospirales</taxon>
        <taxon>Leptospiraceae</taxon>
        <taxon>Leptonema</taxon>
    </lineage>
</organism>
<gene>
    <name evidence="1" type="ORF">F9K24_21750</name>
</gene>